<dbReference type="SMART" id="SM00342">
    <property type="entry name" value="HTH_ARAC"/>
    <property type="match status" value="1"/>
</dbReference>
<keyword evidence="2" id="KW-0238">DNA-binding</keyword>
<dbReference type="Pfam" id="PF13414">
    <property type="entry name" value="TPR_11"/>
    <property type="match status" value="1"/>
</dbReference>
<organism evidence="7">
    <name type="scientific">Salinimicrobium catena</name>
    <dbReference type="NCBI Taxonomy" id="390640"/>
    <lineage>
        <taxon>Bacteria</taxon>
        <taxon>Pseudomonadati</taxon>
        <taxon>Bacteroidota</taxon>
        <taxon>Flavobacteriia</taxon>
        <taxon>Flavobacteriales</taxon>
        <taxon>Flavobacteriaceae</taxon>
        <taxon>Salinimicrobium</taxon>
    </lineage>
</organism>
<feature type="domain" description="HTH araC/xylS-type" evidence="6">
    <location>
        <begin position="1"/>
        <end position="72"/>
    </location>
</feature>
<protein>
    <submittedName>
        <fullName evidence="7">Helix-turn-helix domain-containing protein</fullName>
    </submittedName>
</protein>
<keyword evidence="5" id="KW-0812">Transmembrane</keyword>
<keyword evidence="4" id="KW-0802">TPR repeat</keyword>
<feature type="non-terminal residue" evidence="7">
    <location>
        <position position="620"/>
    </location>
</feature>
<dbReference type="SMART" id="SM00028">
    <property type="entry name" value="TPR"/>
    <property type="match status" value="2"/>
</dbReference>
<accession>A0A7C2MFI5</accession>
<comment type="caution">
    <text evidence="7">The sequence shown here is derived from an EMBL/GenBank/DDBJ whole genome shotgun (WGS) entry which is preliminary data.</text>
</comment>
<dbReference type="GO" id="GO:0003700">
    <property type="term" value="F:DNA-binding transcription factor activity"/>
    <property type="evidence" value="ECO:0007669"/>
    <property type="project" value="InterPro"/>
</dbReference>
<dbReference type="PROSITE" id="PS50293">
    <property type="entry name" value="TPR_REGION"/>
    <property type="match status" value="1"/>
</dbReference>
<dbReference type="GO" id="GO:0043565">
    <property type="term" value="F:sequence-specific DNA binding"/>
    <property type="evidence" value="ECO:0007669"/>
    <property type="project" value="InterPro"/>
</dbReference>
<keyword evidence="5" id="KW-1133">Transmembrane helix</keyword>
<dbReference type="PANTHER" id="PTHR43280:SF2">
    <property type="entry name" value="HTH-TYPE TRANSCRIPTIONAL REGULATOR EXSA"/>
    <property type="match status" value="1"/>
</dbReference>
<keyword evidence="3" id="KW-0804">Transcription</keyword>
<sequence length="620" mass="71847">RSNLHRKVRSIHGTSVSQFISQVRLKKAMEMLTGTFSTIAEVAFECGFHSVSYFNRCFHEFYGYPPGQAGKGQVKKQSVENDQDQSGKPGIRIRQRILIVAGSSLLVIAMVVVLIFIFKPFKRSDQPIDKSIAVLPFTYLSNDPEKQHLADGAMDAILLHLSKIEDLRVMARVSVEQYRGTDKTASMICRELNVAYLLEGSFQKYGDQVRLIVQLIDPAKGGHIWAKEYDRDWKEIFEVQSEVAQSIAVELKAVIKPEVKQRIEKAPTTSLTAYEYYQRGEQQRQKYREDLDNRDVLLRAEDFYRKALEYDSVFAQAYIGMARIYRERHYWGTYFSEDFLDSVLINSNMALSIDNQIAEAYSIRGEYYFEKGNTEKALEEYNNALKFNPNDWLAYRQKGHLNRLIHGDFIGAIENYLKAASLNHGPEFSNLLRWTSYCFYAAGFLEEGDSFAYEALKTDGDTLIHSYVLSLGGYFTGNMEGAIEILLKSYARDSSYFYTLSGLGLNYFFLSDFEKSYEFFKKYVNRITILGILTINNMHRIGYSYLKNGYENEAEFYLNEQKKYCEEIIKLNRNQMQNMYVYYDLAGVYAVRGEKDKAYKNLRIFNQKLRMASWAVTHFK</sequence>
<dbReference type="Gene3D" id="1.25.40.10">
    <property type="entry name" value="Tetratricopeptide repeat domain"/>
    <property type="match status" value="2"/>
</dbReference>
<dbReference type="Gene3D" id="1.10.10.60">
    <property type="entry name" value="Homeodomain-like"/>
    <property type="match status" value="1"/>
</dbReference>
<evidence type="ECO:0000256" key="5">
    <source>
        <dbReference type="SAM" id="Phobius"/>
    </source>
</evidence>
<evidence type="ECO:0000313" key="7">
    <source>
        <dbReference type="EMBL" id="HER39777.1"/>
    </source>
</evidence>
<evidence type="ECO:0000256" key="3">
    <source>
        <dbReference type="ARBA" id="ARBA00023163"/>
    </source>
</evidence>
<dbReference type="AlphaFoldDB" id="A0A7C2MFI5"/>
<keyword evidence="5" id="KW-0472">Membrane</keyword>
<dbReference type="SUPFAM" id="SSF48452">
    <property type="entry name" value="TPR-like"/>
    <property type="match status" value="1"/>
</dbReference>
<dbReference type="PROSITE" id="PS50005">
    <property type="entry name" value="TPR"/>
    <property type="match status" value="1"/>
</dbReference>
<dbReference type="EMBL" id="DSEE01000071">
    <property type="protein sequence ID" value="HER39777.1"/>
    <property type="molecule type" value="Genomic_DNA"/>
</dbReference>
<dbReference type="Proteomes" id="UP000885753">
    <property type="component" value="Unassembled WGS sequence"/>
</dbReference>
<dbReference type="InterPro" id="IPR011990">
    <property type="entry name" value="TPR-like_helical_dom_sf"/>
</dbReference>
<feature type="repeat" description="TPR" evidence="4">
    <location>
        <begin position="358"/>
        <end position="391"/>
    </location>
</feature>
<evidence type="ECO:0000259" key="6">
    <source>
        <dbReference type="PROSITE" id="PS01124"/>
    </source>
</evidence>
<dbReference type="InterPro" id="IPR018060">
    <property type="entry name" value="HTH_AraC"/>
</dbReference>
<feature type="transmembrane region" description="Helical" evidence="5">
    <location>
        <begin position="97"/>
        <end position="118"/>
    </location>
</feature>
<dbReference type="SUPFAM" id="SSF46689">
    <property type="entry name" value="Homeodomain-like"/>
    <property type="match status" value="1"/>
</dbReference>
<feature type="non-terminal residue" evidence="7">
    <location>
        <position position="1"/>
    </location>
</feature>
<dbReference type="PROSITE" id="PS01124">
    <property type="entry name" value="HTH_ARAC_FAMILY_2"/>
    <property type="match status" value="1"/>
</dbReference>
<proteinExistence type="predicted"/>
<reference evidence="7" key="1">
    <citation type="journal article" date="2020" name="mSystems">
        <title>Genome- and Community-Level Interaction Insights into Carbon Utilization and Element Cycling Functions of Hydrothermarchaeota in Hydrothermal Sediment.</title>
        <authorList>
            <person name="Zhou Z."/>
            <person name="Liu Y."/>
            <person name="Xu W."/>
            <person name="Pan J."/>
            <person name="Luo Z.H."/>
            <person name="Li M."/>
        </authorList>
    </citation>
    <scope>NUCLEOTIDE SEQUENCE [LARGE SCALE GENOMIC DNA]</scope>
    <source>
        <strain evidence="7">SpSt-1235</strain>
    </source>
</reference>
<dbReference type="InterPro" id="IPR019734">
    <property type="entry name" value="TPR_rpt"/>
</dbReference>
<evidence type="ECO:0000256" key="1">
    <source>
        <dbReference type="ARBA" id="ARBA00023015"/>
    </source>
</evidence>
<dbReference type="PANTHER" id="PTHR43280">
    <property type="entry name" value="ARAC-FAMILY TRANSCRIPTIONAL REGULATOR"/>
    <property type="match status" value="1"/>
</dbReference>
<dbReference type="Pfam" id="PF12833">
    <property type="entry name" value="HTH_18"/>
    <property type="match status" value="1"/>
</dbReference>
<gene>
    <name evidence="7" type="ORF">ENO10_00980</name>
</gene>
<evidence type="ECO:0000256" key="2">
    <source>
        <dbReference type="ARBA" id="ARBA00023125"/>
    </source>
</evidence>
<evidence type="ECO:0000256" key="4">
    <source>
        <dbReference type="PROSITE-ProRule" id="PRU00339"/>
    </source>
</evidence>
<dbReference type="InterPro" id="IPR009057">
    <property type="entry name" value="Homeodomain-like_sf"/>
</dbReference>
<dbReference type="Gene3D" id="3.40.50.10070">
    <property type="entry name" value="TolB, N-terminal domain"/>
    <property type="match status" value="1"/>
</dbReference>
<keyword evidence="1" id="KW-0805">Transcription regulation</keyword>
<name>A0A7C2MFI5_9FLAO</name>